<feature type="transmembrane region" description="Helical" evidence="1">
    <location>
        <begin position="159"/>
        <end position="180"/>
    </location>
</feature>
<gene>
    <name evidence="2" type="ORF">GCM10010171_42250</name>
</gene>
<feature type="transmembrane region" description="Helical" evidence="1">
    <location>
        <begin position="134"/>
        <end position="152"/>
    </location>
</feature>
<feature type="transmembrane region" description="Helical" evidence="1">
    <location>
        <begin position="365"/>
        <end position="384"/>
    </location>
</feature>
<feature type="transmembrane region" description="Helical" evidence="1">
    <location>
        <begin position="93"/>
        <end position="114"/>
    </location>
</feature>
<protein>
    <submittedName>
        <fullName evidence="2">Uncharacterized protein</fullName>
    </submittedName>
</protein>
<sequence length="426" mass="41839">MARESIRSARASPNDVDECRLGVTLGRMRTNWAGIVVGAGVVVLAFVGAPMSVDALMWAGVDRPEVIGFQAAVAVGGALGMAGALVAARWWRWVVAAGVVGVGVVLAVSGPPGGGLSLRVRTAGESTVELPVDPFWGVVLAAASGALLIGVVSGARRVGAAWVVGVTAGAGYFGVSLTGALQSHPARVGIVGAAALVVVVAAVLSAERSSESRQVHWIAAGVVLSTAVPTLVVAVLGKPVLGSLVGALIGVALVGAALAAAGREWWAVGGLGLVLAAPFTSLVLLHSVVAGEIWYGWPAAAAGVVAGSLAGRAAPWVVGLCVIPALLLGLGWMDSPLVVWVFLALVMAAVAGCAATAVRTESVGALGVTAAVGFGHVLTAIHGTGSVEGIVGRGGQVAAAVAFVVAVALLHLGTRGKGASGFVGGV</sequence>
<organism evidence="2 3">
    <name type="scientific">Actinokineospora fastidiosa</name>
    <dbReference type="NCBI Taxonomy" id="1816"/>
    <lineage>
        <taxon>Bacteria</taxon>
        <taxon>Bacillati</taxon>
        <taxon>Actinomycetota</taxon>
        <taxon>Actinomycetes</taxon>
        <taxon>Pseudonocardiales</taxon>
        <taxon>Pseudonocardiaceae</taxon>
        <taxon>Actinokineospora</taxon>
    </lineage>
</organism>
<feature type="transmembrane region" description="Helical" evidence="1">
    <location>
        <begin position="217"/>
        <end position="237"/>
    </location>
</feature>
<feature type="transmembrane region" description="Helical" evidence="1">
    <location>
        <begin position="268"/>
        <end position="288"/>
    </location>
</feature>
<proteinExistence type="predicted"/>
<evidence type="ECO:0000256" key="1">
    <source>
        <dbReference type="SAM" id="Phobius"/>
    </source>
</evidence>
<comment type="caution">
    <text evidence="2">The sequence shown here is derived from an EMBL/GenBank/DDBJ whole genome shotgun (WGS) entry which is preliminary data.</text>
</comment>
<reference evidence="2" key="2">
    <citation type="submission" date="2020-09" db="EMBL/GenBank/DDBJ databases">
        <authorList>
            <person name="Sun Q."/>
            <person name="Ohkuma M."/>
        </authorList>
    </citation>
    <scope>NUCLEOTIDE SEQUENCE</scope>
    <source>
        <strain evidence="2">JCM 3276</strain>
    </source>
</reference>
<evidence type="ECO:0000313" key="3">
    <source>
        <dbReference type="Proteomes" id="UP000660680"/>
    </source>
</evidence>
<keyword evidence="3" id="KW-1185">Reference proteome</keyword>
<feature type="transmembrane region" description="Helical" evidence="1">
    <location>
        <begin position="186"/>
        <end position="205"/>
    </location>
</feature>
<keyword evidence="1" id="KW-1133">Transmembrane helix</keyword>
<accession>A0A918GKJ0</accession>
<reference evidence="2" key="1">
    <citation type="journal article" date="2014" name="Int. J. Syst. Evol. Microbiol.">
        <title>Complete genome sequence of Corynebacterium casei LMG S-19264T (=DSM 44701T), isolated from a smear-ripened cheese.</title>
        <authorList>
            <consortium name="US DOE Joint Genome Institute (JGI-PGF)"/>
            <person name="Walter F."/>
            <person name="Albersmeier A."/>
            <person name="Kalinowski J."/>
            <person name="Ruckert C."/>
        </authorList>
    </citation>
    <scope>NUCLEOTIDE SEQUENCE</scope>
    <source>
        <strain evidence="2">JCM 3276</strain>
    </source>
</reference>
<feature type="transmembrane region" description="Helical" evidence="1">
    <location>
        <begin position="67"/>
        <end position="86"/>
    </location>
</feature>
<keyword evidence="1" id="KW-0812">Transmembrane</keyword>
<dbReference type="Proteomes" id="UP000660680">
    <property type="component" value="Unassembled WGS sequence"/>
</dbReference>
<feature type="transmembrane region" description="Helical" evidence="1">
    <location>
        <begin position="390"/>
        <end position="412"/>
    </location>
</feature>
<feature type="transmembrane region" description="Helical" evidence="1">
    <location>
        <begin position="243"/>
        <end position="261"/>
    </location>
</feature>
<name>A0A918GKJ0_9PSEU</name>
<keyword evidence="1" id="KW-0472">Membrane</keyword>
<feature type="transmembrane region" description="Helical" evidence="1">
    <location>
        <begin position="30"/>
        <end position="47"/>
    </location>
</feature>
<evidence type="ECO:0000313" key="2">
    <source>
        <dbReference type="EMBL" id="GGS42772.1"/>
    </source>
</evidence>
<feature type="transmembrane region" description="Helical" evidence="1">
    <location>
        <begin position="316"/>
        <end position="333"/>
    </location>
</feature>
<dbReference type="EMBL" id="BMRB01000003">
    <property type="protein sequence ID" value="GGS42772.1"/>
    <property type="molecule type" value="Genomic_DNA"/>
</dbReference>
<feature type="transmembrane region" description="Helical" evidence="1">
    <location>
        <begin position="339"/>
        <end position="358"/>
    </location>
</feature>
<dbReference type="AlphaFoldDB" id="A0A918GKJ0"/>